<dbReference type="SMART" id="SM00868">
    <property type="entry name" value="zf-AD"/>
    <property type="match status" value="1"/>
</dbReference>
<evidence type="ECO:0000256" key="8">
    <source>
        <dbReference type="ARBA" id="ARBA00023163"/>
    </source>
</evidence>
<keyword evidence="4 10" id="KW-0863">Zinc-finger</keyword>
<sequence>MLNMAVEFQENNQPFFAIHKSSICRICLTTEGLKLWKDYDNLKRLFENITGIEIEGGIGVDRYVCTKCVECLQNICKFIERATYNDIRIKETLHFCDITPLENTQIEIHHDDRNRNDLHQSSQNNHLNGAEANVDLTEDSIEEIIEIKCENDDDNNEARSSDVDDCFIEENCTFTDTESKQESPSVPIYMDTNQVSQPNAQPSEGDTKKTGITNIYTDIMTLKRKKTKSIKHRVPDYLRPFECPYCSRRFTQKGNMHTHMRLHTGEMPFQCTFCPDRFRQLSNLNQHILTHTSNDKACTICLRKFDTDEELMQHRSMHAMENKQYVCYVCSKRFSYQWSLSSHLEIHKKNIIKNECDLEGTLEVLIE</sequence>
<proteinExistence type="predicted"/>
<evidence type="ECO:0000259" key="13">
    <source>
        <dbReference type="PROSITE" id="PS51915"/>
    </source>
</evidence>
<feature type="domain" description="C2H2-type" evidence="12">
    <location>
        <begin position="325"/>
        <end position="347"/>
    </location>
</feature>
<dbReference type="Pfam" id="PF13894">
    <property type="entry name" value="zf-C2H2_4"/>
    <property type="match status" value="1"/>
</dbReference>
<dbReference type="EMBL" id="OU898277">
    <property type="protein sequence ID" value="CAG9828856.1"/>
    <property type="molecule type" value="Genomic_DNA"/>
</dbReference>
<dbReference type="GO" id="GO:0008270">
    <property type="term" value="F:zinc ion binding"/>
    <property type="evidence" value="ECO:0007669"/>
    <property type="project" value="UniProtKB-UniRule"/>
</dbReference>
<evidence type="ECO:0000313" key="14">
    <source>
        <dbReference type="EMBL" id="CAG9828856.1"/>
    </source>
</evidence>
<dbReference type="GO" id="GO:0005634">
    <property type="term" value="C:nucleus"/>
    <property type="evidence" value="ECO:0007669"/>
    <property type="project" value="UniProtKB-SubCell"/>
</dbReference>
<dbReference type="InterPro" id="IPR050331">
    <property type="entry name" value="Zinc_finger"/>
</dbReference>
<evidence type="ECO:0000256" key="2">
    <source>
        <dbReference type="ARBA" id="ARBA00022723"/>
    </source>
</evidence>
<dbReference type="PROSITE" id="PS51915">
    <property type="entry name" value="ZAD"/>
    <property type="match status" value="1"/>
</dbReference>
<organism evidence="14 15">
    <name type="scientific">Diabrotica balteata</name>
    <name type="common">Banded cucumber beetle</name>
    <dbReference type="NCBI Taxonomy" id="107213"/>
    <lineage>
        <taxon>Eukaryota</taxon>
        <taxon>Metazoa</taxon>
        <taxon>Ecdysozoa</taxon>
        <taxon>Arthropoda</taxon>
        <taxon>Hexapoda</taxon>
        <taxon>Insecta</taxon>
        <taxon>Pterygota</taxon>
        <taxon>Neoptera</taxon>
        <taxon>Endopterygota</taxon>
        <taxon>Coleoptera</taxon>
        <taxon>Polyphaga</taxon>
        <taxon>Cucujiformia</taxon>
        <taxon>Chrysomeloidea</taxon>
        <taxon>Chrysomelidae</taxon>
        <taxon>Galerucinae</taxon>
        <taxon>Diabroticina</taxon>
        <taxon>Diabroticites</taxon>
        <taxon>Diabrotica</taxon>
    </lineage>
</organism>
<dbReference type="SMART" id="SM00355">
    <property type="entry name" value="ZnF_C2H2"/>
    <property type="match status" value="4"/>
</dbReference>
<dbReference type="InterPro" id="IPR012934">
    <property type="entry name" value="Znf_AD"/>
</dbReference>
<feature type="binding site" evidence="11">
    <location>
        <position position="65"/>
    </location>
    <ligand>
        <name>Zn(2+)</name>
        <dbReference type="ChEBI" id="CHEBI:29105"/>
    </ligand>
</feature>
<dbReference type="FunFam" id="3.30.160.60:FF:000621">
    <property type="entry name" value="FLT3-interacting zinc finger 1"/>
    <property type="match status" value="1"/>
</dbReference>
<gene>
    <name evidence="14" type="ORF">DIABBA_LOCUS2741</name>
</gene>
<feature type="domain" description="C2H2-type" evidence="12">
    <location>
        <begin position="241"/>
        <end position="268"/>
    </location>
</feature>
<dbReference type="Pfam" id="PF07776">
    <property type="entry name" value="zf-AD"/>
    <property type="match status" value="1"/>
</dbReference>
<dbReference type="SUPFAM" id="SSF57667">
    <property type="entry name" value="beta-beta-alpha zinc fingers"/>
    <property type="match status" value="2"/>
</dbReference>
<comment type="subcellular location">
    <subcellularLocation>
        <location evidence="1">Nucleus</location>
    </subcellularLocation>
</comment>
<dbReference type="SUPFAM" id="SSF57716">
    <property type="entry name" value="Glucocorticoid receptor-like (DNA-binding domain)"/>
    <property type="match status" value="1"/>
</dbReference>
<dbReference type="PANTHER" id="PTHR16515:SF49">
    <property type="entry name" value="GASTRULA ZINC FINGER PROTEIN XLCGF49.1-LIKE-RELATED"/>
    <property type="match status" value="1"/>
</dbReference>
<evidence type="ECO:0000259" key="12">
    <source>
        <dbReference type="PROSITE" id="PS50157"/>
    </source>
</evidence>
<evidence type="ECO:0000256" key="4">
    <source>
        <dbReference type="ARBA" id="ARBA00022771"/>
    </source>
</evidence>
<keyword evidence="9" id="KW-0539">Nucleus</keyword>
<dbReference type="GO" id="GO:0003677">
    <property type="term" value="F:DNA binding"/>
    <property type="evidence" value="ECO:0007669"/>
    <property type="project" value="UniProtKB-KW"/>
</dbReference>
<feature type="domain" description="C2H2-type" evidence="12">
    <location>
        <begin position="269"/>
        <end position="296"/>
    </location>
</feature>
<dbReference type="Pfam" id="PF00096">
    <property type="entry name" value="zf-C2H2"/>
    <property type="match status" value="2"/>
</dbReference>
<keyword evidence="6" id="KW-0805">Transcription regulation</keyword>
<evidence type="ECO:0000256" key="11">
    <source>
        <dbReference type="PROSITE-ProRule" id="PRU01263"/>
    </source>
</evidence>
<feature type="domain" description="ZAD" evidence="13">
    <location>
        <begin position="22"/>
        <end position="92"/>
    </location>
</feature>
<dbReference type="AlphaFoldDB" id="A0A9N9SNZ2"/>
<dbReference type="InterPro" id="IPR036236">
    <property type="entry name" value="Znf_C2H2_sf"/>
</dbReference>
<dbReference type="InterPro" id="IPR013087">
    <property type="entry name" value="Znf_C2H2_type"/>
</dbReference>
<evidence type="ECO:0000256" key="10">
    <source>
        <dbReference type="PROSITE-ProRule" id="PRU00042"/>
    </source>
</evidence>
<evidence type="ECO:0000256" key="1">
    <source>
        <dbReference type="ARBA" id="ARBA00004123"/>
    </source>
</evidence>
<dbReference type="PROSITE" id="PS50157">
    <property type="entry name" value="ZINC_FINGER_C2H2_2"/>
    <property type="match status" value="4"/>
</dbReference>
<dbReference type="FunFam" id="3.30.160.60:FF:000702">
    <property type="entry name" value="Transcription factor E4F1 isoform 1"/>
    <property type="match status" value="1"/>
</dbReference>
<feature type="domain" description="C2H2-type" evidence="12">
    <location>
        <begin position="296"/>
        <end position="323"/>
    </location>
</feature>
<evidence type="ECO:0000313" key="15">
    <source>
        <dbReference type="Proteomes" id="UP001153709"/>
    </source>
</evidence>
<dbReference type="GO" id="GO:0010468">
    <property type="term" value="P:regulation of gene expression"/>
    <property type="evidence" value="ECO:0007669"/>
    <property type="project" value="TreeGrafter"/>
</dbReference>
<evidence type="ECO:0000256" key="6">
    <source>
        <dbReference type="ARBA" id="ARBA00023015"/>
    </source>
</evidence>
<protein>
    <submittedName>
        <fullName evidence="14">Uncharacterized protein</fullName>
    </submittedName>
</protein>
<keyword evidence="3" id="KW-0677">Repeat</keyword>
<feature type="binding site" evidence="11">
    <location>
        <position position="27"/>
    </location>
    <ligand>
        <name>Zn(2+)</name>
        <dbReference type="ChEBI" id="CHEBI:29105"/>
    </ligand>
</feature>
<dbReference type="PANTHER" id="PTHR16515">
    <property type="entry name" value="PR DOMAIN ZINC FINGER PROTEIN"/>
    <property type="match status" value="1"/>
</dbReference>
<dbReference type="Gene3D" id="3.30.160.60">
    <property type="entry name" value="Classic Zinc Finger"/>
    <property type="match status" value="3"/>
</dbReference>
<evidence type="ECO:0000256" key="9">
    <source>
        <dbReference type="ARBA" id="ARBA00023242"/>
    </source>
</evidence>
<keyword evidence="15" id="KW-1185">Reference proteome</keyword>
<feature type="binding site" evidence="11">
    <location>
        <position position="68"/>
    </location>
    <ligand>
        <name>Zn(2+)</name>
        <dbReference type="ChEBI" id="CHEBI:29105"/>
    </ligand>
</feature>
<keyword evidence="8" id="KW-0804">Transcription</keyword>
<feature type="binding site" evidence="11">
    <location>
        <position position="24"/>
    </location>
    <ligand>
        <name>Zn(2+)</name>
        <dbReference type="ChEBI" id="CHEBI:29105"/>
    </ligand>
</feature>
<reference evidence="14" key="1">
    <citation type="submission" date="2022-01" db="EMBL/GenBank/DDBJ databases">
        <authorList>
            <person name="King R."/>
        </authorList>
    </citation>
    <scope>NUCLEOTIDE SEQUENCE</scope>
</reference>
<keyword evidence="5 11" id="KW-0862">Zinc</keyword>
<name>A0A9N9SNZ2_DIABA</name>
<dbReference type="OrthoDB" id="6733873at2759"/>
<evidence type="ECO:0000256" key="5">
    <source>
        <dbReference type="ARBA" id="ARBA00022833"/>
    </source>
</evidence>
<evidence type="ECO:0000256" key="3">
    <source>
        <dbReference type="ARBA" id="ARBA00022737"/>
    </source>
</evidence>
<accession>A0A9N9SNZ2</accession>
<keyword evidence="2 11" id="KW-0479">Metal-binding</keyword>
<dbReference type="PROSITE" id="PS00028">
    <property type="entry name" value="ZINC_FINGER_C2H2_1"/>
    <property type="match status" value="4"/>
</dbReference>
<dbReference type="Proteomes" id="UP001153709">
    <property type="component" value="Chromosome 2"/>
</dbReference>
<evidence type="ECO:0000256" key="7">
    <source>
        <dbReference type="ARBA" id="ARBA00023125"/>
    </source>
</evidence>
<keyword evidence="7" id="KW-0238">DNA-binding</keyword>